<name>A0A7X5ZCP5_9MYCO</name>
<dbReference type="GO" id="GO:0004856">
    <property type="term" value="F:D-xylulokinase activity"/>
    <property type="evidence" value="ECO:0007669"/>
    <property type="project" value="UniProtKB-EC"/>
</dbReference>
<dbReference type="PIRSF" id="PIRSF000538">
    <property type="entry name" value="GlpK"/>
    <property type="match status" value="1"/>
</dbReference>
<dbReference type="InterPro" id="IPR018485">
    <property type="entry name" value="FGGY_C"/>
</dbReference>
<dbReference type="EC" id="2.7.1.12" evidence="6"/>
<dbReference type="GO" id="GO:0046316">
    <property type="term" value="F:gluconokinase activity"/>
    <property type="evidence" value="ECO:0007669"/>
    <property type="project" value="UniProtKB-EC"/>
</dbReference>
<evidence type="ECO:0000313" key="7">
    <source>
        <dbReference type="Proteomes" id="UP000547444"/>
    </source>
</evidence>
<accession>A0A7X5ZCP5</accession>
<evidence type="ECO:0000256" key="3">
    <source>
        <dbReference type="ARBA" id="ARBA00022777"/>
    </source>
</evidence>
<protein>
    <submittedName>
        <fullName evidence="6">Gluconokinase/xylulokinase</fullName>
        <ecNumber evidence="6">2.7.1.12</ecNumber>
        <ecNumber evidence="6">2.7.1.17</ecNumber>
    </submittedName>
</protein>
<dbReference type="Proteomes" id="UP000547444">
    <property type="component" value="Unassembled WGS sequence"/>
</dbReference>
<comment type="similarity">
    <text evidence="1">Belongs to the FGGY kinase family.</text>
</comment>
<keyword evidence="2 6" id="KW-0808">Transferase</keyword>
<evidence type="ECO:0000259" key="5">
    <source>
        <dbReference type="Pfam" id="PF02782"/>
    </source>
</evidence>
<dbReference type="EMBL" id="JAANOW010000001">
    <property type="protein sequence ID" value="NIH95276.1"/>
    <property type="molecule type" value="Genomic_DNA"/>
</dbReference>
<sequence>MTVDRAYLGVDLGTSALKVVAVGPDGAVHATARRGYPTHHPEPLAAEQNPQDWWDALEVALGEVAEAVAPSRWAGIGLSAMLPTLVALDGAGHPTGPAVTWEDGRAEPDAARLRDALGDEHLYQVTGQRVDGRYLIPMHRRLERLGRGGVLAAAAKDVLFARLTGELLTDPSTAAGTGVFNLDDGAWDAEMVAVSAVPGLPAVAPASTSAPLSSDWRAAFGLSGTVPVVLGAADSVLGALGIGANRHGDVAVIAGTSAVVMGICDTAVRDPQHRYLVTPLAGPGWGLEMDILAVGAAFGGIARLVGLPGPTELLTAAADVPHHCAPIFLPYLTPGEQGALWDPDLTGTLHGLDLSMHAGHVGRALLTGVVVELRRAVAIAEAATERRGPVLLGGGAAAHPLLWQDLADATGREVLVDRVSRDHSAIGAALFAANSLGQEIVHRPQFHRMTPRGAQADWWAATADRHDALRVAVGKVGP</sequence>
<dbReference type="Pfam" id="PF00370">
    <property type="entry name" value="FGGY_N"/>
    <property type="match status" value="1"/>
</dbReference>
<keyword evidence="3 6" id="KW-0418">Kinase</keyword>
<dbReference type="InterPro" id="IPR050406">
    <property type="entry name" value="FGGY_Carb_Kinase"/>
</dbReference>
<dbReference type="AlphaFoldDB" id="A0A7X5ZCP5"/>
<evidence type="ECO:0000313" key="6">
    <source>
        <dbReference type="EMBL" id="NIH95276.1"/>
    </source>
</evidence>
<dbReference type="RefSeq" id="WP_167158238.1">
    <property type="nucleotide sequence ID" value="NZ_JAANOW010000001.1"/>
</dbReference>
<dbReference type="EC" id="2.7.1.17" evidence="6"/>
<proteinExistence type="inferred from homology"/>
<dbReference type="Gene3D" id="3.30.420.40">
    <property type="match status" value="2"/>
</dbReference>
<dbReference type="InterPro" id="IPR000577">
    <property type="entry name" value="Carb_kinase_FGGY"/>
</dbReference>
<feature type="domain" description="Carbohydrate kinase FGGY N-terminal" evidence="4">
    <location>
        <begin position="7"/>
        <end position="241"/>
    </location>
</feature>
<evidence type="ECO:0000259" key="4">
    <source>
        <dbReference type="Pfam" id="PF00370"/>
    </source>
</evidence>
<dbReference type="PANTHER" id="PTHR43095">
    <property type="entry name" value="SUGAR KINASE"/>
    <property type="match status" value="1"/>
</dbReference>
<dbReference type="InterPro" id="IPR043129">
    <property type="entry name" value="ATPase_NBD"/>
</dbReference>
<evidence type="ECO:0000256" key="2">
    <source>
        <dbReference type="ARBA" id="ARBA00022679"/>
    </source>
</evidence>
<dbReference type="InterPro" id="IPR018484">
    <property type="entry name" value="FGGY_N"/>
</dbReference>
<reference evidence="6 7" key="1">
    <citation type="submission" date="2020-03" db="EMBL/GenBank/DDBJ databases">
        <title>Sequencing the genomes of 1000 actinobacteria strains.</title>
        <authorList>
            <person name="Klenk H.-P."/>
        </authorList>
    </citation>
    <scope>NUCLEOTIDE SEQUENCE [LARGE SCALE GENOMIC DNA]</scope>
    <source>
        <strain evidence="6 7">DSM 44556</strain>
    </source>
</reference>
<keyword evidence="7" id="KW-1185">Reference proteome</keyword>
<feature type="domain" description="Carbohydrate kinase FGGY C-terminal" evidence="5">
    <location>
        <begin position="251"/>
        <end position="433"/>
    </location>
</feature>
<dbReference type="SUPFAM" id="SSF53067">
    <property type="entry name" value="Actin-like ATPase domain"/>
    <property type="match status" value="2"/>
</dbReference>
<organism evidence="6 7">
    <name type="scientific">Mycolicibacterium fluoranthenivorans</name>
    <dbReference type="NCBI Taxonomy" id="258505"/>
    <lineage>
        <taxon>Bacteria</taxon>
        <taxon>Bacillati</taxon>
        <taxon>Actinomycetota</taxon>
        <taxon>Actinomycetes</taxon>
        <taxon>Mycobacteriales</taxon>
        <taxon>Mycobacteriaceae</taxon>
        <taxon>Mycolicibacterium</taxon>
    </lineage>
</organism>
<comment type="caution">
    <text evidence="6">The sequence shown here is derived from an EMBL/GenBank/DDBJ whole genome shotgun (WGS) entry which is preliminary data.</text>
</comment>
<dbReference type="Pfam" id="PF02782">
    <property type="entry name" value="FGGY_C"/>
    <property type="match status" value="1"/>
</dbReference>
<evidence type="ECO:0000256" key="1">
    <source>
        <dbReference type="ARBA" id="ARBA00009156"/>
    </source>
</evidence>
<gene>
    <name evidence="6" type="ORF">FHU31_002232</name>
</gene>